<evidence type="ECO:0000256" key="6">
    <source>
        <dbReference type="ARBA" id="ARBA00022989"/>
    </source>
</evidence>
<dbReference type="eggNOG" id="COG0555">
    <property type="taxonomic scope" value="Bacteria"/>
</dbReference>
<dbReference type="GO" id="GO:0005886">
    <property type="term" value="C:plasma membrane"/>
    <property type="evidence" value="ECO:0007669"/>
    <property type="project" value="UniProtKB-SubCell"/>
</dbReference>
<comment type="similarity">
    <text evidence="11">Belongs to the binding-protein-dependent transport system permease family. CysTW subfamily.</text>
</comment>
<keyword evidence="3 10" id="KW-0813">Transport</keyword>
<dbReference type="PROSITE" id="PS50928">
    <property type="entry name" value="ABC_TM1"/>
    <property type="match status" value="1"/>
</dbReference>
<dbReference type="GO" id="GO:0015419">
    <property type="term" value="F:ABC-type sulfate transporter activity"/>
    <property type="evidence" value="ECO:0007669"/>
    <property type="project" value="InterPro"/>
</dbReference>
<comment type="subcellular location">
    <subcellularLocation>
        <location evidence="10">Cell membrane</location>
        <topology evidence="10">Multi-pass membrane protein</topology>
    </subcellularLocation>
    <subcellularLocation>
        <location evidence="1">Membrane</location>
        <topology evidence="1">Multi-pass membrane protein</topology>
    </subcellularLocation>
</comment>
<evidence type="ECO:0000256" key="5">
    <source>
        <dbReference type="ARBA" id="ARBA00022692"/>
    </source>
</evidence>
<dbReference type="InterPro" id="IPR011867">
    <property type="entry name" value="ModB_ABC"/>
</dbReference>
<dbReference type="GO" id="GO:0015098">
    <property type="term" value="F:molybdate ion transmembrane transporter activity"/>
    <property type="evidence" value="ECO:0007669"/>
    <property type="project" value="UniProtKB-UniRule"/>
</dbReference>
<feature type="transmembrane region" description="Helical" evidence="10">
    <location>
        <begin position="179"/>
        <end position="199"/>
    </location>
</feature>
<comment type="subunit">
    <text evidence="2">The complex is composed of two ATP-binding proteins (CysA), two transmembrane proteins (CysT and CysW) and a solute-binding protein (CysP).</text>
</comment>
<sequence precursor="true">MTGRSAPPAVLLAFAALLTVFLLLPTAVLLLRGLTPAFLPALASPAVLDALRVSLSTTLCTLAVTLLFGTPVAYLLARHRFPGRALLDTTLDLPVVLPPVVAGVALLLTFGRQGLLGAPLTLAGISVAFSPLAVVLAQLFTSAPFYIRAAKIGFSAIDRDIEAAALIDGATRRRAFRHVTWPLAFPFLLEGLVLAWARALGEFGATILFAGSLQGRTRTITLSIYAALESDLAPALVLSAVMVIVAFTLLLVVRLVTARRQDTDHA</sequence>
<evidence type="ECO:0000256" key="2">
    <source>
        <dbReference type="ARBA" id="ARBA00011779"/>
    </source>
</evidence>
<evidence type="ECO:0000256" key="10">
    <source>
        <dbReference type="RuleBase" id="RU363032"/>
    </source>
</evidence>
<comment type="function">
    <text evidence="11">Part of the binding-protein-dependent transport system for molybdenum; probably responsible for the translocation of the substrate across the membrane.</text>
</comment>
<feature type="transmembrane region" description="Helical" evidence="10">
    <location>
        <begin position="232"/>
        <end position="253"/>
    </location>
</feature>
<dbReference type="InterPro" id="IPR006469">
    <property type="entry name" value="NifC_ABC_porter"/>
</dbReference>
<feature type="transmembrane region" description="Helical" evidence="10">
    <location>
        <begin position="89"/>
        <end position="110"/>
    </location>
</feature>
<dbReference type="EMBL" id="CP002454">
    <property type="protein sequence ID" value="ADV66376.1"/>
    <property type="molecule type" value="Genomic_DNA"/>
</dbReference>
<dbReference type="SUPFAM" id="SSF161098">
    <property type="entry name" value="MetI-like"/>
    <property type="match status" value="1"/>
</dbReference>
<keyword evidence="14" id="KW-1185">Reference proteome</keyword>
<dbReference type="KEGG" id="dmr:Deima_0720"/>
<dbReference type="RefSeq" id="WP_013555881.1">
    <property type="nucleotide sequence ID" value="NC_014958.1"/>
</dbReference>
<protein>
    <recommendedName>
        <fullName evidence="11">Molybdenum transport system permease</fullName>
    </recommendedName>
</protein>
<evidence type="ECO:0000256" key="3">
    <source>
        <dbReference type="ARBA" id="ARBA00022448"/>
    </source>
</evidence>
<keyword evidence="5 10" id="KW-0812">Transmembrane</keyword>
<dbReference type="Gene3D" id="1.10.3720.10">
    <property type="entry name" value="MetI-like"/>
    <property type="match status" value="1"/>
</dbReference>
<name>E8U5N7_DEIML</name>
<feature type="transmembrane region" description="Helical" evidence="10">
    <location>
        <begin position="122"/>
        <end position="147"/>
    </location>
</feature>
<evidence type="ECO:0000256" key="4">
    <source>
        <dbReference type="ARBA" id="ARBA00022505"/>
    </source>
</evidence>
<keyword evidence="8 10" id="KW-0472">Membrane</keyword>
<accession>E8U5N7</accession>
<dbReference type="PANTHER" id="PTHR30406">
    <property type="entry name" value="SULFATE TRANSPORT SYSTEM PERMEASE PROTEIN"/>
    <property type="match status" value="1"/>
</dbReference>
<evidence type="ECO:0000256" key="11">
    <source>
        <dbReference type="RuleBase" id="RU365097"/>
    </source>
</evidence>
<keyword evidence="6 10" id="KW-1133">Transmembrane helix</keyword>
<dbReference type="NCBIfam" id="TIGR01581">
    <property type="entry name" value="Mo_ABC_porter"/>
    <property type="match status" value="1"/>
</dbReference>
<dbReference type="AlphaFoldDB" id="E8U5N7"/>
<proteinExistence type="inferred from homology"/>
<evidence type="ECO:0000313" key="13">
    <source>
        <dbReference type="EMBL" id="ADV66376.1"/>
    </source>
</evidence>
<keyword evidence="11" id="KW-1003">Cell membrane</keyword>
<dbReference type="InterPro" id="IPR035906">
    <property type="entry name" value="MetI-like_sf"/>
</dbReference>
<dbReference type="HOGENOM" id="CLU_016047_14_1_0"/>
<reference evidence="13 14" key="1">
    <citation type="journal article" date="2011" name="Stand. Genomic Sci.">
        <title>Complete genome sequence of Deinococcus maricopensis type strain (LB-34).</title>
        <authorList>
            <person name="Pukall R."/>
            <person name="Zeytun A."/>
            <person name="Lucas S."/>
            <person name="Lapidus A."/>
            <person name="Hammon N."/>
            <person name="Deshpande S."/>
            <person name="Nolan M."/>
            <person name="Cheng J.F."/>
            <person name="Pitluck S."/>
            <person name="Liolios K."/>
            <person name="Pagani I."/>
            <person name="Mikhailova N."/>
            <person name="Ivanova N."/>
            <person name="Mavromatis K."/>
            <person name="Pati A."/>
            <person name="Tapia R."/>
            <person name="Han C."/>
            <person name="Goodwin L."/>
            <person name="Chen A."/>
            <person name="Palaniappan K."/>
            <person name="Land M."/>
            <person name="Hauser L."/>
            <person name="Chang Y.J."/>
            <person name="Jeffries C.D."/>
            <person name="Brambilla E.M."/>
            <person name="Rohde M."/>
            <person name="Goker M."/>
            <person name="Detter J.C."/>
            <person name="Woyke T."/>
            <person name="Bristow J."/>
            <person name="Eisen J.A."/>
            <person name="Markowitz V."/>
            <person name="Hugenholtz P."/>
            <person name="Kyrpides N.C."/>
            <person name="Klenk H.P."/>
        </authorList>
    </citation>
    <scope>NUCLEOTIDE SEQUENCE [LARGE SCALE GENOMIC DNA]</scope>
    <source>
        <strain evidence="14">DSM 21211 / LMG 22137 / NRRL B-23946 / LB-34</strain>
    </source>
</reference>
<evidence type="ECO:0000259" key="12">
    <source>
        <dbReference type="PROSITE" id="PS50928"/>
    </source>
</evidence>
<dbReference type="Proteomes" id="UP000008635">
    <property type="component" value="Chromosome"/>
</dbReference>
<evidence type="ECO:0000256" key="9">
    <source>
        <dbReference type="ARBA" id="ARBA00025323"/>
    </source>
</evidence>
<dbReference type="InterPro" id="IPR000515">
    <property type="entry name" value="MetI-like"/>
</dbReference>
<evidence type="ECO:0000313" key="14">
    <source>
        <dbReference type="Proteomes" id="UP000008635"/>
    </source>
</evidence>
<dbReference type="STRING" id="709986.Deima_0720"/>
<dbReference type="InterPro" id="IPR005667">
    <property type="entry name" value="Sulph_transpt2"/>
</dbReference>
<keyword evidence="4 11" id="KW-0500">Molybdenum</keyword>
<dbReference type="PANTHER" id="PTHR30406:SF8">
    <property type="entry name" value="SULFATE TRANSPORT SYSTEM PERMEASE PROTEIN CYST"/>
    <property type="match status" value="1"/>
</dbReference>
<dbReference type="Pfam" id="PF00528">
    <property type="entry name" value="BPD_transp_1"/>
    <property type="match status" value="1"/>
</dbReference>
<keyword evidence="7" id="KW-0764">Sulfate transport</keyword>
<dbReference type="CDD" id="cd06261">
    <property type="entry name" value="TM_PBP2"/>
    <property type="match status" value="1"/>
</dbReference>
<dbReference type="NCBIfam" id="TIGR02141">
    <property type="entry name" value="modB_ABC"/>
    <property type="match status" value="1"/>
</dbReference>
<evidence type="ECO:0000256" key="7">
    <source>
        <dbReference type="ARBA" id="ARBA00023032"/>
    </source>
</evidence>
<evidence type="ECO:0000256" key="1">
    <source>
        <dbReference type="ARBA" id="ARBA00004141"/>
    </source>
</evidence>
<feature type="transmembrane region" description="Helical" evidence="10">
    <location>
        <begin position="55"/>
        <end position="77"/>
    </location>
</feature>
<evidence type="ECO:0000256" key="8">
    <source>
        <dbReference type="ARBA" id="ARBA00023136"/>
    </source>
</evidence>
<organism evidence="13 14">
    <name type="scientific">Deinococcus maricopensis (strain DSM 21211 / LMG 22137 / NRRL B-23946 / LB-34)</name>
    <dbReference type="NCBI Taxonomy" id="709986"/>
    <lineage>
        <taxon>Bacteria</taxon>
        <taxon>Thermotogati</taxon>
        <taxon>Deinococcota</taxon>
        <taxon>Deinococci</taxon>
        <taxon>Deinococcales</taxon>
        <taxon>Deinococcaceae</taxon>
        <taxon>Deinococcus</taxon>
    </lineage>
</organism>
<comment type="function">
    <text evidence="9">Part of the ABC transporter complex CysAWTP (TC 3.A.1.6.1) involved in sulfate/thiosulfate import. Probably responsible for the translocation of the substrate across the membrane.</text>
</comment>
<reference evidence="14" key="2">
    <citation type="submission" date="2011-01" db="EMBL/GenBank/DDBJ databases">
        <title>The complete genome of Deinococcus maricopensis DSM 21211.</title>
        <authorList>
            <consortium name="US DOE Joint Genome Institute (JGI-PGF)"/>
            <person name="Lucas S."/>
            <person name="Copeland A."/>
            <person name="Lapidus A."/>
            <person name="Goodwin L."/>
            <person name="Pitluck S."/>
            <person name="Kyrpides N."/>
            <person name="Mavromatis K."/>
            <person name="Pagani I."/>
            <person name="Ivanova N."/>
            <person name="Ovchinnikova G."/>
            <person name="Zeytun A."/>
            <person name="Detter J.C."/>
            <person name="Han C."/>
            <person name="Land M."/>
            <person name="Hauser L."/>
            <person name="Markowitz V."/>
            <person name="Cheng J.-F."/>
            <person name="Hugenholtz P."/>
            <person name="Woyke T."/>
            <person name="Wu D."/>
            <person name="Pukall R."/>
            <person name="Gehrich-Schroeter G."/>
            <person name="Brambilla E."/>
            <person name="Klenk H.-P."/>
            <person name="Eisen J.A."/>
        </authorList>
    </citation>
    <scope>NUCLEOTIDE SEQUENCE [LARGE SCALE GENOMIC DNA]</scope>
    <source>
        <strain evidence="14">DSM 21211 / LMG 22137 / NRRL B-23946 / LB-34</strain>
    </source>
</reference>
<feature type="domain" description="ABC transmembrane type-1" evidence="12">
    <location>
        <begin position="51"/>
        <end position="253"/>
    </location>
</feature>
<gene>
    <name evidence="13" type="ordered locus">Deima_0720</name>
</gene>